<dbReference type="PANTHER" id="PTHR21039:SF0">
    <property type="entry name" value="HISTIDINOL-PHOSPHATASE"/>
    <property type="match status" value="1"/>
</dbReference>
<dbReference type="AlphaFoldDB" id="A0A839JZE2"/>
<reference evidence="10 11" key="1">
    <citation type="submission" date="2020-07" db="EMBL/GenBank/DDBJ databases">
        <title>Characterization and genome sequencing of isolate MD1, a novel member within the family Lachnospiraceae.</title>
        <authorList>
            <person name="Rettenmaier R."/>
            <person name="Di Bello L."/>
            <person name="Zinser C."/>
            <person name="Scheitz K."/>
            <person name="Liebl W."/>
            <person name="Zverlov V."/>
        </authorList>
    </citation>
    <scope>NUCLEOTIDE SEQUENCE [LARGE SCALE GENOMIC DNA]</scope>
    <source>
        <strain evidence="10 11">MD1</strain>
    </source>
</reference>
<proteinExistence type="inferred from homology"/>
<dbReference type="SUPFAM" id="SSF89550">
    <property type="entry name" value="PHP domain-like"/>
    <property type="match status" value="1"/>
</dbReference>
<dbReference type="SMART" id="SM00481">
    <property type="entry name" value="POLIIIAc"/>
    <property type="match status" value="1"/>
</dbReference>
<dbReference type="InterPro" id="IPR010140">
    <property type="entry name" value="Histidinol_P_phosphatase_HisJ"/>
</dbReference>
<dbReference type="InterPro" id="IPR003141">
    <property type="entry name" value="Pol/His_phosphatase_N"/>
</dbReference>
<dbReference type="Gene3D" id="3.20.20.140">
    <property type="entry name" value="Metal-dependent hydrolases"/>
    <property type="match status" value="1"/>
</dbReference>
<dbReference type="EC" id="3.1.3.15" evidence="3 8"/>
<keyword evidence="4 8" id="KW-0028">Amino-acid biosynthesis</keyword>
<keyword evidence="11" id="KW-1185">Reference proteome</keyword>
<evidence type="ECO:0000259" key="9">
    <source>
        <dbReference type="SMART" id="SM00481"/>
    </source>
</evidence>
<dbReference type="Proteomes" id="UP000574276">
    <property type="component" value="Unassembled WGS sequence"/>
</dbReference>
<feature type="domain" description="Polymerase/histidinol phosphatase N-terminal" evidence="9">
    <location>
        <begin position="3"/>
        <end position="84"/>
    </location>
</feature>
<sequence length="269" mass="31454">MLADYHVHSVFSTDSNTPMEHMIEKALQLGLKRLCFTDHMDYDYPNPSEFIFDPEVYFDQIQLLRERYKDKIEVLAGIELGLQPHLSERLSNLTRQYSFDFIIGSSHVVDHWDPYYPEYWENRSNEDGIRRYFESIIENCKAYQGFHVYGHLDYIIRYVPTTTSKSASYSYSDYAELLDEVLKTIISYGKGIEINTAGLKYGLDYAHPIPDVLKRYKELGGELITIGSDAHKPEHLCYDFHVIPSYLKELGFQYYANFVEGKPVFEKLS</sequence>
<evidence type="ECO:0000256" key="1">
    <source>
        <dbReference type="ARBA" id="ARBA00004970"/>
    </source>
</evidence>
<dbReference type="PANTHER" id="PTHR21039">
    <property type="entry name" value="HISTIDINOL PHOSPHATASE-RELATED"/>
    <property type="match status" value="1"/>
</dbReference>
<dbReference type="GO" id="GO:0000105">
    <property type="term" value="P:L-histidine biosynthetic process"/>
    <property type="evidence" value="ECO:0007669"/>
    <property type="project" value="UniProtKB-UniRule"/>
</dbReference>
<comment type="pathway">
    <text evidence="1 8">Amino-acid biosynthesis; L-histidine biosynthesis; L-histidine from 5-phospho-alpha-D-ribose 1-diphosphate: step 8/9.</text>
</comment>
<dbReference type="GO" id="GO:0005737">
    <property type="term" value="C:cytoplasm"/>
    <property type="evidence" value="ECO:0007669"/>
    <property type="project" value="TreeGrafter"/>
</dbReference>
<dbReference type="InterPro" id="IPR016195">
    <property type="entry name" value="Pol/histidinol_Pase-like"/>
</dbReference>
<gene>
    <name evidence="10" type="ORF">H0486_05520</name>
</gene>
<dbReference type="InterPro" id="IPR004013">
    <property type="entry name" value="PHP_dom"/>
</dbReference>
<evidence type="ECO:0000256" key="4">
    <source>
        <dbReference type="ARBA" id="ARBA00022605"/>
    </source>
</evidence>
<accession>A0A839JZE2</accession>
<dbReference type="UniPathway" id="UPA00031">
    <property type="reaction ID" value="UER00013"/>
</dbReference>
<evidence type="ECO:0000256" key="8">
    <source>
        <dbReference type="RuleBase" id="RU366003"/>
    </source>
</evidence>
<evidence type="ECO:0000256" key="3">
    <source>
        <dbReference type="ARBA" id="ARBA00013085"/>
    </source>
</evidence>
<dbReference type="NCBIfam" id="TIGR01856">
    <property type="entry name" value="hisJ_fam"/>
    <property type="match status" value="1"/>
</dbReference>
<organism evidence="10 11">
    <name type="scientific">Variimorphobacter saccharofermentans</name>
    <dbReference type="NCBI Taxonomy" id="2755051"/>
    <lineage>
        <taxon>Bacteria</taxon>
        <taxon>Bacillati</taxon>
        <taxon>Bacillota</taxon>
        <taxon>Clostridia</taxon>
        <taxon>Lachnospirales</taxon>
        <taxon>Lachnospiraceae</taxon>
        <taxon>Variimorphobacter</taxon>
    </lineage>
</organism>
<name>A0A839JZE2_9FIRM</name>
<keyword evidence="5 8" id="KW-0378">Hydrolase</keyword>
<dbReference type="EMBL" id="JACEGA010000001">
    <property type="protein sequence ID" value="MBB2182332.1"/>
    <property type="molecule type" value="Genomic_DNA"/>
</dbReference>
<dbReference type="Pfam" id="PF02811">
    <property type="entry name" value="PHP"/>
    <property type="match status" value="1"/>
</dbReference>
<keyword evidence="6 8" id="KW-0368">Histidine biosynthesis</keyword>
<evidence type="ECO:0000313" key="11">
    <source>
        <dbReference type="Proteomes" id="UP000574276"/>
    </source>
</evidence>
<comment type="caution">
    <text evidence="10">The sequence shown here is derived from an EMBL/GenBank/DDBJ whole genome shotgun (WGS) entry which is preliminary data.</text>
</comment>
<evidence type="ECO:0000256" key="6">
    <source>
        <dbReference type="ARBA" id="ARBA00023102"/>
    </source>
</evidence>
<protein>
    <recommendedName>
        <fullName evidence="3 8">Histidinol-phosphatase</fullName>
        <shortName evidence="8">HolPase</shortName>
        <ecNumber evidence="3 8">3.1.3.15</ecNumber>
    </recommendedName>
</protein>
<dbReference type="GO" id="GO:0004401">
    <property type="term" value="F:histidinol-phosphatase activity"/>
    <property type="evidence" value="ECO:0007669"/>
    <property type="project" value="UniProtKB-UniRule"/>
</dbReference>
<evidence type="ECO:0000256" key="5">
    <source>
        <dbReference type="ARBA" id="ARBA00022801"/>
    </source>
</evidence>
<evidence type="ECO:0000313" key="10">
    <source>
        <dbReference type="EMBL" id="MBB2182332.1"/>
    </source>
</evidence>
<evidence type="ECO:0000256" key="2">
    <source>
        <dbReference type="ARBA" id="ARBA00009152"/>
    </source>
</evidence>
<evidence type="ECO:0000256" key="7">
    <source>
        <dbReference type="ARBA" id="ARBA00049158"/>
    </source>
</evidence>
<comment type="similarity">
    <text evidence="2 8">Belongs to the PHP hydrolase family. HisK subfamily.</text>
</comment>
<comment type="catalytic activity">
    <reaction evidence="7 8">
        <text>L-histidinol phosphate + H2O = L-histidinol + phosphate</text>
        <dbReference type="Rhea" id="RHEA:14465"/>
        <dbReference type="ChEBI" id="CHEBI:15377"/>
        <dbReference type="ChEBI" id="CHEBI:43474"/>
        <dbReference type="ChEBI" id="CHEBI:57699"/>
        <dbReference type="ChEBI" id="CHEBI:57980"/>
        <dbReference type="EC" id="3.1.3.15"/>
    </reaction>
</comment>